<dbReference type="PROSITE" id="PS01186">
    <property type="entry name" value="EGF_2"/>
    <property type="match status" value="2"/>
</dbReference>
<keyword evidence="4 5" id="KW-1015">Disulfide bond</keyword>
<dbReference type="PROSITE" id="PS01187">
    <property type="entry name" value="EGF_CA"/>
    <property type="match status" value="1"/>
</dbReference>
<dbReference type="Proteomes" id="UP001164746">
    <property type="component" value="Chromosome 1"/>
</dbReference>
<evidence type="ECO:0000259" key="6">
    <source>
        <dbReference type="PROSITE" id="PS50026"/>
    </source>
</evidence>
<feature type="disulfide bond" evidence="5">
    <location>
        <begin position="101"/>
        <end position="110"/>
    </location>
</feature>
<gene>
    <name evidence="7" type="ORF">MAR_006795</name>
</gene>
<evidence type="ECO:0000256" key="2">
    <source>
        <dbReference type="ARBA" id="ARBA00022729"/>
    </source>
</evidence>
<evidence type="ECO:0000256" key="5">
    <source>
        <dbReference type="PROSITE-ProRule" id="PRU00076"/>
    </source>
</evidence>
<dbReference type="InterPro" id="IPR018097">
    <property type="entry name" value="EGF_Ca-bd_CS"/>
</dbReference>
<dbReference type="Pfam" id="PF00008">
    <property type="entry name" value="EGF"/>
    <property type="match status" value="2"/>
</dbReference>
<dbReference type="SUPFAM" id="SSF57196">
    <property type="entry name" value="EGF/Laminin"/>
    <property type="match status" value="3"/>
</dbReference>
<feature type="disulfide bond" evidence="5">
    <location>
        <begin position="63"/>
        <end position="72"/>
    </location>
</feature>
<dbReference type="InterPro" id="IPR000152">
    <property type="entry name" value="EGF-type_Asp/Asn_hydroxyl_site"/>
</dbReference>
<feature type="domain" description="EGF-like" evidence="6">
    <location>
        <begin position="34"/>
        <end position="73"/>
    </location>
</feature>
<dbReference type="PRINTS" id="PR00010">
    <property type="entry name" value="EGFBLOOD"/>
</dbReference>
<evidence type="ECO:0000313" key="8">
    <source>
        <dbReference type="Proteomes" id="UP001164746"/>
    </source>
</evidence>
<dbReference type="SMART" id="SM00181">
    <property type="entry name" value="EGF"/>
    <property type="match status" value="2"/>
</dbReference>
<evidence type="ECO:0000313" key="7">
    <source>
        <dbReference type="EMBL" id="WAQ94324.1"/>
    </source>
</evidence>
<dbReference type="InterPro" id="IPR001881">
    <property type="entry name" value="EGF-like_Ca-bd_dom"/>
</dbReference>
<keyword evidence="8" id="KW-1185">Reference proteome</keyword>
<proteinExistence type="predicted"/>
<name>A0ABY7DD58_MYAAR</name>
<dbReference type="PROSITE" id="PS50026">
    <property type="entry name" value="EGF_3"/>
    <property type="match status" value="2"/>
</dbReference>
<dbReference type="PANTHER" id="PTHR12916">
    <property type="entry name" value="CYTOCHROME C OXIDASE POLYPEPTIDE VIC-2"/>
    <property type="match status" value="1"/>
</dbReference>
<comment type="caution">
    <text evidence="5">Lacks conserved residue(s) required for the propagation of feature annotation.</text>
</comment>
<sequence>MLFAVINECASNPCPPSVPCVDLVNAYRCDCPQAVDVCASNPCLNNGTCEVTNIFYVTYVCTCPPGFTGTNCQININECLSNKCAEYATCVDGINNYTCICPPGFTGPYCTIIPKEERLMN</sequence>
<dbReference type="PROSITE" id="PS00010">
    <property type="entry name" value="ASX_HYDROXYL"/>
    <property type="match status" value="1"/>
</dbReference>
<organism evidence="7 8">
    <name type="scientific">Mya arenaria</name>
    <name type="common">Soft-shell clam</name>
    <dbReference type="NCBI Taxonomy" id="6604"/>
    <lineage>
        <taxon>Eukaryota</taxon>
        <taxon>Metazoa</taxon>
        <taxon>Spiralia</taxon>
        <taxon>Lophotrochozoa</taxon>
        <taxon>Mollusca</taxon>
        <taxon>Bivalvia</taxon>
        <taxon>Autobranchia</taxon>
        <taxon>Heteroconchia</taxon>
        <taxon>Euheterodonta</taxon>
        <taxon>Imparidentia</taxon>
        <taxon>Neoheterodontei</taxon>
        <taxon>Myida</taxon>
        <taxon>Myoidea</taxon>
        <taxon>Myidae</taxon>
        <taxon>Mya</taxon>
    </lineage>
</organism>
<dbReference type="Gene3D" id="2.10.25.10">
    <property type="entry name" value="Laminin"/>
    <property type="match status" value="3"/>
</dbReference>
<dbReference type="SMART" id="SM00179">
    <property type="entry name" value="EGF_CA"/>
    <property type="match status" value="2"/>
</dbReference>
<dbReference type="CDD" id="cd00054">
    <property type="entry name" value="EGF_CA"/>
    <property type="match status" value="3"/>
</dbReference>
<keyword evidence="3" id="KW-0677">Repeat</keyword>
<reference evidence="7" key="1">
    <citation type="submission" date="2022-11" db="EMBL/GenBank/DDBJ databases">
        <title>Centuries of genome instability and evolution in soft-shell clam transmissible cancer (bioRxiv).</title>
        <authorList>
            <person name="Hart S.F.M."/>
            <person name="Yonemitsu M.A."/>
            <person name="Giersch R.M."/>
            <person name="Beal B.F."/>
            <person name="Arriagada G."/>
            <person name="Davis B.W."/>
            <person name="Ostrander E.A."/>
            <person name="Goff S.P."/>
            <person name="Metzger M.J."/>
        </authorList>
    </citation>
    <scope>NUCLEOTIDE SEQUENCE</scope>
    <source>
        <strain evidence="7">MELC-2E11</strain>
        <tissue evidence="7">Siphon/mantle</tissue>
    </source>
</reference>
<protein>
    <submittedName>
        <fullName evidence="7">NOTCH-like protein</fullName>
    </submittedName>
</protein>
<dbReference type="PANTHER" id="PTHR12916:SF4">
    <property type="entry name" value="UNINFLATABLE, ISOFORM C"/>
    <property type="match status" value="1"/>
</dbReference>
<dbReference type="InterPro" id="IPR000742">
    <property type="entry name" value="EGF"/>
</dbReference>
<evidence type="ECO:0000256" key="4">
    <source>
        <dbReference type="ARBA" id="ARBA00023157"/>
    </source>
</evidence>
<dbReference type="EMBL" id="CP111012">
    <property type="protein sequence ID" value="WAQ94324.1"/>
    <property type="molecule type" value="Genomic_DNA"/>
</dbReference>
<evidence type="ECO:0000256" key="3">
    <source>
        <dbReference type="ARBA" id="ARBA00022737"/>
    </source>
</evidence>
<feature type="domain" description="EGF-like" evidence="6">
    <location>
        <begin position="75"/>
        <end position="111"/>
    </location>
</feature>
<keyword evidence="2" id="KW-0732">Signal</keyword>
<evidence type="ECO:0000256" key="1">
    <source>
        <dbReference type="ARBA" id="ARBA00022536"/>
    </source>
</evidence>
<accession>A0ABY7DD58</accession>
<dbReference type="PROSITE" id="PS00022">
    <property type="entry name" value="EGF_1"/>
    <property type="match status" value="2"/>
</dbReference>
<keyword evidence="1 5" id="KW-0245">EGF-like domain</keyword>